<proteinExistence type="predicted"/>
<protein>
    <recommendedName>
        <fullName evidence="3">Secreted protein</fullName>
    </recommendedName>
</protein>
<evidence type="ECO:0000313" key="1">
    <source>
        <dbReference type="EMBL" id="GAA2401854.1"/>
    </source>
</evidence>
<organism evidence="1 2">
    <name type="scientific">Streptomyces glaucosporus</name>
    <dbReference type="NCBI Taxonomy" id="284044"/>
    <lineage>
        <taxon>Bacteria</taxon>
        <taxon>Bacillati</taxon>
        <taxon>Actinomycetota</taxon>
        <taxon>Actinomycetes</taxon>
        <taxon>Kitasatosporales</taxon>
        <taxon>Streptomycetaceae</taxon>
        <taxon>Streptomyces</taxon>
    </lineage>
</organism>
<reference evidence="2" key="1">
    <citation type="journal article" date="2019" name="Int. J. Syst. Evol. Microbiol.">
        <title>The Global Catalogue of Microorganisms (GCM) 10K type strain sequencing project: providing services to taxonomists for standard genome sequencing and annotation.</title>
        <authorList>
            <consortium name="The Broad Institute Genomics Platform"/>
            <consortium name="The Broad Institute Genome Sequencing Center for Infectious Disease"/>
            <person name="Wu L."/>
            <person name="Ma J."/>
        </authorList>
    </citation>
    <scope>NUCLEOTIDE SEQUENCE [LARGE SCALE GENOMIC DNA]</scope>
    <source>
        <strain evidence="2">JCM 6921</strain>
    </source>
</reference>
<dbReference type="Proteomes" id="UP001500058">
    <property type="component" value="Unassembled WGS sequence"/>
</dbReference>
<keyword evidence="2" id="KW-1185">Reference proteome</keyword>
<accession>A0ABP5VHU7</accession>
<sequence length="179" mass="20128">MIVNLSGKSCTIASLILILFLSVIGCEESEEQGKREYAVPRTLCGVNVDSNTLESFLPPGKEIRLIHEETDSYRWKCSVSVDGKTVLEVKRERWEQGWSARRFATVHAYVEPENETPDRTYVYSDLGGVGVVRCPPPEHDQDLFIVAKTKENTGGQKAMKELLASYREEVLRSDPCSDT</sequence>
<dbReference type="RefSeq" id="WP_344631606.1">
    <property type="nucleotide sequence ID" value="NZ_BAAATJ010000013.1"/>
</dbReference>
<dbReference type="EMBL" id="BAAATJ010000013">
    <property type="protein sequence ID" value="GAA2401854.1"/>
    <property type="molecule type" value="Genomic_DNA"/>
</dbReference>
<gene>
    <name evidence="1" type="ORF">GCM10010420_31080</name>
</gene>
<evidence type="ECO:0008006" key="3">
    <source>
        <dbReference type="Google" id="ProtNLM"/>
    </source>
</evidence>
<evidence type="ECO:0000313" key="2">
    <source>
        <dbReference type="Proteomes" id="UP001500058"/>
    </source>
</evidence>
<name>A0ABP5VHU7_9ACTN</name>
<comment type="caution">
    <text evidence="1">The sequence shown here is derived from an EMBL/GenBank/DDBJ whole genome shotgun (WGS) entry which is preliminary data.</text>
</comment>